<dbReference type="PANTHER" id="PTHR13275:SF4">
    <property type="entry name" value="VACUOLAR PROTEIN SORTING-ASSOCIATED PROTEIN 72 HOMOLOG"/>
    <property type="match status" value="1"/>
</dbReference>
<dbReference type="Pfam" id="PF08265">
    <property type="entry name" value="YL1_C"/>
    <property type="match status" value="1"/>
</dbReference>
<dbReference type="PANTHER" id="PTHR13275">
    <property type="entry name" value="YL-1 PROTEIN TRANSCRIPTION FACTOR-LIKE 1"/>
    <property type="match status" value="1"/>
</dbReference>
<dbReference type="AlphaFoldDB" id="A0A4P9VWZ9"/>
<feature type="compositionally biased region" description="Low complexity" evidence="3">
    <location>
        <begin position="496"/>
        <end position="506"/>
    </location>
</feature>
<sequence length="608" mass="64459">TKRRKLIAGFVGKPSKRPSRPAPAKTRVAVRSSAAVSSSPPVPKKSYRKKQVAFDVQVVGGAVRVDSGTANPIRSSVRASTVQSAKILVRKLDADRARKAYANFPDSLTISPLRPFSYQALIPRKEKVVERELTQEEKLEEAKETERLNLASLERIEELEEENKRRHMRRAIPDLGPVIRFHSFRGDRHPILASGALDPGTPGITAIIIEAGDDEILVVDTTGPVPRFLGGDGRGGPSKVEYVIDRVEEEIDVEGLQEGGVVPVMEGNHRLVDVESQIVDALVDPSASANAGEEPLEPELPPERTARALVTFVDFREDPFLSWAQRPSPSSSNFLPSYFPAAMEKYICPISGNPARYIDPRSGLPYATKEAYRYLQTFREPRPFGFTPVTHSFIHTWDAPTLADPANALDGWVDSTFAKPKVDGEGATLSPAPEDRRDGGLGDGYDGGPRGGGDGSRADVLAGSASKPKSVGKGKGRAKVGDKAEALPGDDGGPGLAAAGSASKPKTAARGKGPAKGKAKAKAKDGDVAAGSGASTIPPARVAADLDAADGDDDDTLFVDVEGVGSDHPSPANGASRTTPSSQLASRDTKVGATGEEVDILEVMDVDP</sequence>
<keyword evidence="2" id="KW-0175">Coiled coil</keyword>
<dbReference type="GO" id="GO:0005634">
    <property type="term" value="C:nucleus"/>
    <property type="evidence" value="ECO:0007669"/>
    <property type="project" value="TreeGrafter"/>
</dbReference>
<proteinExistence type="inferred from homology"/>
<evidence type="ECO:0000256" key="3">
    <source>
        <dbReference type="SAM" id="MobiDB-lite"/>
    </source>
</evidence>
<evidence type="ECO:0000256" key="1">
    <source>
        <dbReference type="ARBA" id="ARBA00006832"/>
    </source>
</evidence>
<reference evidence="6" key="1">
    <citation type="journal article" date="2018" name="Nat. Microbiol.">
        <title>Leveraging single-cell genomics to expand the fungal tree of life.</title>
        <authorList>
            <person name="Ahrendt S.R."/>
            <person name="Quandt C.A."/>
            <person name="Ciobanu D."/>
            <person name="Clum A."/>
            <person name="Salamov A."/>
            <person name="Andreopoulos B."/>
            <person name="Cheng J.F."/>
            <person name="Woyke T."/>
            <person name="Pelin A."/>
            <person name="Henrissat B."/>
            <person name="Reynolds N.K."/>
            <person name="Benny G.L."/>
            <person name="Smith M.E."/>
            <person name="James T.Y."/>
            <person name="Grigoriev I.V."/>
        </authorList>
    </citation>
    <scope>NUCLEOTIDE SEQUENCE [LARGE SCALE GENOMIC DNA]</scope>
</reference>
<evidence type="ECO:0000313" key="5">
    <source>
        <dbReference type="EMBL" id="RKO83223.1"/>
    </source>
</evidence>
<dbReference type="OrthoDB" id="78296at2759"/>
<protein>
    <submittedName>
        <fullName evidence="5">YL1 nuclear protein-domain-containing protein</fullName>
    </submittedName>
</protein>
<name>A0A4P9VWZ9_9FUNG</name>
<gene>
    <name evidence="5" type="ORF">BDK51DRAFT_50173</name>
</gene>
<dbReference type="EMBL" id="ML001498">
    <property type="protein sequence ID" value="RKO83223.1"/>
    <property type="molecule type" value="Genomic_DNA"/>
</dbReference>
<feature type="domain" description="Vps72/YL1 C-terminal" evidence="4">
    <location>
        <begin position="346"/>
        <end position="375"/>
    </location>
</feature>
<keyword evidence="6" id="KW-1185">Reference proteome</keyword>
<feature type="coiled-coil region" evidence="2">
    <location>
        <begin position="125"/>
        <end position="162"/>
    </location>
</feature>
<evidence type="ECO:0000256" key="2">
    <source>
        <dbReference type="SAM" id="Coils"/>
    </source>
</evidence>
<feature type="compositionally biased region" description="Low complexity" evidence="3">
    <location>
        <begin position="27"/>
        <end position="39"/>
    </location>
</feature>
<feature type="compositionally biased region" description="Gly residues" evidence="3">
    <location>
        <begin position="441"/>
        <end position="455"/>
    </location>
</feature>
<dbReference type="InterPro" id="IPR013272">
    <property type="entry name" value="Vps72/YL1_C"/>
</dbReference>
<evidence type="ECO:0000259" key="4">
    <source>
        <dbReference type="SMART" id="SM00993"/>
    </source>
</evidence>
<feature type="compositionally biased region" description="Acidic residues" evidence="3">
    <location>
        <begin position="547"/>
        <end position="557"/>
    </location>
</feature>
<feature type="compositionally biased region" description="Basic residues" evidence="3">
    <location>
        <begin position="507"/>
        <end position="521"/>
    </location>
</feature>
<dbReference type="Proteomes" id="UP000269721">
    <property type="component" value="Unassembled WGS sequence"/>
</dbReference>
<dbReference type="Pfam" id="PF05764">
    <property type="entry name" value="YL1"/>
    <property type="match status" value="1"/>
</dbReference>
<feature type="region of interest" description="Disordered" evidence="3">
    <location>
        <begin position="1"/>
        <end position="48"/>
    </location>
</feature>
<comment type="similarity">
    <text evidence="1">Belongs to the VPS72/YL1 family.</text>
</comment>
<feature type="region of interest" description="Disordered" evidence="3">
    <location>
        <begin position="420"/>
        <end position="608"/>
    </location>
</feature>
<feature type="non-terminal residue" evidence="5">
    <location>
        <position position="1"/>
    </location>
</feature>
<organism evidence="5 6">
    <name type="scientific">Blyttiomyces helicus</name>
    <dbReference type="NCBI Taxonomy" id="388810"/>
    <lineage>
        <taxon>Eukaryota</taxon>
        <taxon>Fungi</taxon>
        <taxon>Fungi incertae sedis</taxon>
        <taxon>Chytridiomycota</taxon>
        <taxon>Chytridiomycota incertae sedis</taxon>
        <taxon>Chytridiomycetes</taxon>
        <taxon>Chytridiomycetes incertae sedis</taxon>
        <taxon>Blyttiomyces</taxon>
    </lineage>
</organism>
<dbReference type="SMART" id="SM00993">
    <property type="entry name" value="YL1_C"/>
    <property type="match status" value="1"/>
</dbReference>
<dbReference type="InterPro" id="IPR046757">
    <property type="entry name" value="YL1_N"/>
</dbReference>
<feature type="compositionally biased region" description="Acidic residues" evidence="3">
    <location>
        <begin position="596"/>
        <end position="608"/>
    </location>
</feature>
<evidence type="ECO:0000313" key="6">
    <source>
        <dbReference type="Proteomes" id="UP000269721"/>
    </source>
</evidence>
<accession>A0A4P9VWZ9</accession>
<feature type="compositionally biased region" description="Polar residues" evidence="3">
    <location>
        <begin position="573"/>
        <end position="586"/>
    </location>
</feature>